<evidence type="ECO:0000313" key="2">
    <source>
        <dbReference type="EMBL" id="CAD9488780.1"/>
    </source>
</evidence>
<keyword evidence="1" id="KW-0472">Membrane</keyword>
<gene>
    <name evidence="2" type="ORF">HTAM1171_LOCUS5166</name>
</gene>
<keyword evidence="1" id="KW-0812">Transmembrane</keyword>
<accession>A0A7S2MKJ6</accession>
<sequence>MNTTKKTQGIPCSKSNLLKSLLFAIALAALAGNLMMLKKAAEQGHNKGGAAEQELGGKVNFTWNHHHQSPIIAYLTQGPAQACLKLKQRFQDLLLPAESYLFICHSYDEDCDGCIFQPKTSFAEGKNIIVKTLVNSTLEVWDRVKYVVSFDDDVPLYPGPFEHDDPNRYKESDPDSNDGWKPFHDLLLNQNTTHPFIKPQYPVDFKDKTTTYQTCTDENFWAIRKDHLHVVYPHSTIHSDFYWANAMRVFYLLHKCYPQAFQVVPDVRTHNYAHRYDTKGFAWGKIQEVALAQLEDGYPEIGPWEVGMYPDKQRCTVFGAPSLGLHPICHEVMLDRFQKWIDGQYNP</sequence>
<reference evidence="2" key="1">
    <citation type="submission" date="2021-01" db="EMBL/GenBank/DDBJ databases">
        <authorList>
            <person name="Corre E."/>
            <person name="Pelletier E."/>
            <person name="Niang G."/>
            <person name="Scheremetjew M."/>
            <person name="Finn R."/>
            <person name="Kale V."/>
            <person name="Holt S."/>
            <person name="Cochrane G."/>
            <person name="Meng A."/>
            <person name="Brown T."/>
            <person name="Cohen L."/>
        </authorList>
    </citation>
    <scope>NUCLEOTIDE SEQUENCE</scope>
    <source>
        <strain evidence="2">CCMP826</strain>
    </source>
</reference>
<dbReference type="AlphaFoldDB" id="A0A7S2MKJ6"/>
<keyword evidence="1" id="KW-1133">Transmembrane helix</keyword>
<evidence type="ECO:0000256" key="1">
    <source>
        <dbReference type="SAM" id="Phobius"/>
    </source>
</evidence>
<protein>
    <submittedName>
        <fullName evidence="2">Uncharacterized protein</fullName>
    </submittedName>
</protein>
<dbReference type="EMBL" id="HBGV01008353">
    <property type="protein sequence ID" value="CAD9488780.1"/>
    <property type="molecule type" value="Transcribed_RNA"/>
</dbReference>
<name>A0A7S2MKJ6_9STRA</name>
<feature type="transmembrane region" description="Helical" evidence="1">
    <location>
        <begin position="20"/>
        <end position="37"/>
    </location>
</feature>
<proteinExistence type="predicted"/>
<organism evidence="2">
    <name type="scientific">Helicotheca tamesis</name>
    <dbReference type="NCBI Taxonomy" id="374047"/>
    <lineage>
        <taxon>Eukaryota</taxon>
        <taxon>Sar</taxon>
        <taxon>Stramenopiles</taxon>
        <taxon>Ochrophyta</taxon>
        <taxon>Bacillariophyta</taxon>
        <taxon>Mediophyceae</taxon>
        <taxon>Lithodesmiophycidae</taxon>
        <taxon>Lithodesmiales</taxon>
        <taxon>Lithodesmiaceae</taxon>
        <taxon>Helicotheca</taxon>
    </lineage>
</organism>